<dbReference type="EMBL" id="JAACJM010000049">
    <property type="protein sequence ID" value="KAF5358677.1"/>
    <property type="molecule type" value="Genomic_DNA"/>
</dbReference>
<keyword evidence="1" id="KW-0472">Membrane</keyword>
<evidence type="ECO:0000256" key="1">
    <source>
        <dbReference type="SAM" id="Phobius"/>
    </source>
</evidence>
<reference evidence="3 4" key="1">
    <citation type="journal article" date="2020" name="ISME J.">
        <title>Uncovering the hidden diversity of litter-decomposition mechanisms in mushroom-forming fungi.</title>
        <authorList>
            <person name="Floudas D."/>
            <person name="Bentzer J."/>
            <person name="Ahren D."/>
            <person name="Johansson T."/>
            <person name="Persson P."/>
            <person name="Tunlid A."/>
        </authorList>
    </citation>
    <scope>NUCLEOTIDE SEQUENCE [LARGE SCALE GENOMIC DNA]</scope>
    <source>
        <strain evidence="3 4">CBS 291.85</strain>
    </source>
</reference>
<accession>A0A8H5G5B1</accession>
<dbReference type="AlphaFoldDB" id="A0A8H5G5B1"/>
<sequence>MQFNLSTLVSLFVFVSAVVALPAPVPVANDVEARGPPVQADCLGPLFLVQVPSFLPSVCLPSSELIDLNSRRTRSAVFGLRLNHIVLASVIVVIVFLIPSSDPNTSPHSYATQPQVRTGPRLFGSAGLHHLRHRHKYLSRSAAPRV</sequence>
<evidence type="ECO:0000313" key="4">
    <source>
        <dbReference type="Proteomes" id="UP000559256"/>
    </source>
</evidence>
<gene>
    <name evidence="3" type="ORF">D9758_007669</name>
</gene>
<feature type="transmembrane region" description="Helical" evidence="1">
    <location>
        <begin position="78"/>
        <end position="98"/>
    </location>
</feature>
<proteinExistence type="predicted"/>
<comment type="caution">
    <text evidence="3">The sequence shown here is derived from an EMBL/GenBank/DDBJ whole genome shotgun (WGS) entry which is preliminary data.</text>
</comment>
<keyword evidence="1" id="KW-1133">Transmembrane helix</keyword>
<feature type="chain" id="PRO_5034060635" evidence="2">
    <location>
        <begin position="21"/>
        <end position="146"/>
    </location>
</feature>
<keyword evidence="1" id="KW-0812">Transmembrane</keyword>
<evidence type="ECO:0000256" key="2">
    <source>
        <dbReference type="SAM" id="SignalP"/>
    </source>
</evidence>
<keyword evidence="4" id="KW-1185">Reference proteome</keyword>
<keyword evidence="2" id="KW-0732">Signal</keyword>
<name>A0A8H5G5B1_9AGAR</name>
<protein>
    <submittedName>
        <fullName evidence="3">Uncharacterized protein</fullName>
    </submittedName>
</protein>
<evidence type="ECO:0000313" key="3">
    <source>
        <dbReference type="EMBL" id="KAF5358677.1"/>
    </source>
</evidence>
<feature type="signal peptide" evidence="2">
    <location>
        <begin position="1"/>
        <end position="20"/>
    </location>
</feature>
<dbReference type="Proteomes" id="UP000559256">
    <property type="component" value="Unassembled WGS sequence"/>
</dbReference>
<organism evidence="3 4">
    <name type="scientific">Tetrapyrgos nigripes</name>
    <dbReference type="NCBI Taxonomy" id="182062"/>
    <lineage>
        <taxon>Eukaryota</taxon>
        <taxon>Fungi</taxon>
        <taxon>Dikarya</taxon>
        <taxon>Basidiomycota</taxon>
        <taxon>Agaricomycotina</taxon>
        <taxon>Agaricomycetes</taxon>
        <taxon>Agaricomycetidae</taxon>
        <taxon>Agaricales</taxon>
        <taxon>Marasmiineae</taxon>
        <taxon>Marasmiaceae</taxon>
        <taxon>Tetrapyrgos</taxon>
    </lineage>
</organism>